<name>A0AAJ1AGP3_9BACT</name>
<dbReference type="PANTHER" id="PTHR43685">
    <property type="entry name" value="GLYCOSYLTRANSFERASE"/>
    <property type="match status" value="1"/>
</dbReference>
<dbReference type="AlphaFoldDB" id="A0AAJ1AGP3"/>
<evidence type="ECO:0000256" key="3">
    <source>
        <dbReference type="ARBA" id="ARBA00022679"/>
    </source>
</evidence>
<dbReference type="GO" id="GO:0016757">
    <property type="term" value="F:glycosyltransferase activity"/>
    <property type="evidence" value="ECO:0007669"/>
    <property type="project" value="UniProtKB-KW"/>
</dbReference>
<evidence type="ECO:0000313" key="6">
    <source>
        <dbReference type="Proteomes" id="UP001197609"/>
    </source>
</evidence>
<dbReference type="InterPro" id="IPR029044">
    <property type="entry name" value="Nucleotide-diphossugar_trans"/>
</dbReference>
<evidence type="ECO:0000259" key="4">
    <source>
        <dbReference type="Pfam" id="PF00535"/>
    </source>
</evidence>
<dbReference type="Pfam" id="PF00535">
    <property type="entry name" value="Glycos_transf_2"/>
    <property type="match status" value="1"/>
</dbReference>
<comment type="caution">
    <text evidence="5">The sequence shown here is derived from an EMBL/GenBank/DDBJ whole genome shotgun (WGS) entry which is preliminary data.</text>
</comment>
<evidence type="ECO:0000256" key="1">
    <source>
        <dbReference type="ARBA" id="ARBA00006739"/>
    </source>
</evidence>
<feature type="domain" description="Glycosyltransferase 2-like" evidence="4">
    <location>
        <begin position="5"/>
        <end position="101"/>
    </location>
</feature>
<protein>
    <submittedName>
        <fullName evidence="5">Glycosyltransferase</fullName>
        <ecNumber evidence="5">2.4.-.-</ecNumber>
    </submittedName>
</protein>
<dbReference type="CDD" id="cd00761">
    <property type="entry name" value="Glyco_tranf_GTA_type"/>
    <property type="match status" value="1"/>
</dbReference>
<gene>
    <name evidence="5" type="ORF">K8G79_00700</name>
</gene>
<dbReference type="Gene3D" id="3.90.550.10">
    <property type="entry name" value="Spore Coat Polysaccharide Biosynthesis Protein SpsA, Chain A"/>
    <property type="match status" value="1"/>
</dbReference>
<dbReference type="SUPFAM" id="SSF53448">
    <property type="entry name" value="Nucleotide-diphospho-sugar transferases"/>
    <property type="match status" value="1"/>
</dbReference>
<dbReference type="InterPro" id="IPR001173">
    <property type="entry name" value="Glyco_trans_2-like"/>
</dbReference>
<reference evidence="5 6" key="1">
    <citation type="journal article" date="2021" name="bioRxiv">
        <title>Unraveling nitrogen, sulfur and carbon metabolic pathways and microbial community transcriptional responses to substrate deprivation and toxicity stresses in a bioreactor mimicking anoxic brackish coastal sediment conditions.</title>
        <authorList>
            <person name="Martins P.D."/>
            <person name="Echeveste M.J."/>
            <person name="Arshad A."/>
            <person name="Kurth J."/>
            <person name="Ouboter H."/>
            <person name="Jetten M.S.M."/>
            <person name="Welte C.U."/>
        </authorList>
    </citation>
    <scope>NUCLEOTIDE SEQUENCE [LARGE SCALE GENOMIC DNA]</scope>
    <source>
        <strain evidence="5">MAG_38</strain>
    </source>
</reference>
<dbReference type="EMBL" id="JAIOIU010000011">
    <property type="protein sequence ID" value="MBZ0158663.1"/>
    <property type="molecule type" value="Genomic_DNA"/>
</dbReference>
<dbReference type="InterPro" id="IPR050834">
    <property type="entry name" value="Glycosyltransf_2"/>
</dbReference>
<dbReference type="PANTHER" id="PTHR43685:SF5">
    <property type="entry name" value="GLYCOSYLTRANSFERASE EPSE-RELATED"/>
    <property type="match status" value="1"/>
</dbReference>
<organism evidence="5 6">
    <name type="scientific">Candidatus Methylomirabilis tolerans</name>
    <dbReference type="NCBI Taxonomy" id="3123416"/>
    <lineage>
        <taxon>Bacteria</taxon>
        <taxon>Candidatus Methylomirabilota</taxon>
        <taxon>Candidatus Methylomirabilia</taxon>
        <taxon>Candidatus Methylomirabilales</taxon>
        <taxon>Candidatus Methylomirabilaceae</taxon>
        <taxon>Candidatus Methylomirabilis</taxon>
    </lineage>
</organism>
<evidence type="ECO:0000313" key="5">
    <source>
        <dbReference type="EMBL" id="MBZ0158663.1"/>
    </source>
</evidence>
<evidence type="ECO:0000256" key="2">
    <source>
        <dbReference type="ARBA" id="ARBA00022676"/>
    </source>
</evidence>
<comment type="similarity">
    <text evidence="1">Belongs to the glycosyltransferase 2 family.</text>
</comment>
<sequence length="388" mass="43215">MNVAVIIPLWNGSAWIGQCLDSVLAQTLRPREVVVVDDESSDGSPDIVRGYPGVLLLKNPNKGSSGARNFGLAHTSAPLVAFLDQDDLWHETHLKLLCEVLWRVPDLPAAAASTSPFCDGERPRFNVTHTAAEPLDPWASYPFHGSLGLPTPSAVLMRRAALHEVGDWDSTYLGAVDYYLWLRLSEKRPLMRLAATTVGYRQYAASQKNRLRLSDGLGYFHRKTRASADALEHRLPWVSSQAERAILQRRRDAALGVYSLAEAFVVCDQAGVIQAARRMETLLANESAVFRQRAFRTLAWFLGPSADAADESKGRTTLLNDLYQVWPPDAAHTRGTLRELLGLQKVHLFSVVTPLFLESSWPQRSAMLLRAFRRKIRALTNPPKAPFQ</sequence>
<proteinExistence type="inferred from homology"/>
<dbReference type="EC" id="2.4.-.-" evidence="5"/>
<keyword evidence="3 5" id="KW-0808">Transferase</keyword>
<accession>A0AAJ1AGP3</accession>
<keyword evidence="2 5" id="KW-0328">Glycosyltransferase</keyword>
<dbReference type="Proteomes" id="UP001197609">
    <property type="component" value="Unassembled WGS sequence"/>
</dbReference>